<evidence type="ECO:0000256" key="1">
    <source>
        <dbReference type="SAM" id="Phobius"/>
    </source>
</evidence>
<keyword evidence="1" id="KW-1133">Transmembrane helix</keyword>
<dbReference type="EMBL" id="VSRR010000912">
    <property type="protein sequence ID" value="MPC20810.1"/>
    <property type="molecule type" value="Genomic_DNA"/>
</dbReference>
<dbReference type="Proteomes" id="UP000324222">
    <property type="component" value="Unassembled WGS sequence"/>
</dbReference>
<dbReference type="AlphaFoldDB" id="A0A5B7DHI4"/>
<keyword evidence="3" id="KW-1185">Reference proteome</keyword>
<gene>
    <name evidence="2" type="ORF">E2C01_013770</name>
</gene>
<comment type="caution">
    <text evidence="2">The sequence shown here is derived from an EMBL/GenBank/DDBJ whole genome shotgun (WGS) entry which is preliminary data.</text>
</comment>
<sequence>MTRQVIRAEGQTLCAVLQAGILLCTSVITPVYSYYLVQV</sequence>
<keyword evidence="1" id="KW-0472">Membrane</keyword>
<reference evidence="2 3" key="1">
    <citation type="submission" date="2019-05" db="EMBL/GenBank/DDBJ databases">
        <title>Another draft genome of Portunus trituberculatus and its Hox gene families provides insights of decapod evolution.</title>
        <authorList>
            <person name="Jeong J.-H."/>
            <person name="Song I."/>
            <person name="Kim S."/>
            <person name="Choi T."/>
            <person name="Kim D."/>
            <person name="Ryu S."/>
            <person name="Kim W."/>
        </authorList>
    </citation>
    <scope>NUCLEOTIDE SEQUENCE [LARGE SCALE GENOMIC DNA]</scope>
    <source>
        <tissue evidence="2">Muscle</tissue>
    </source>
</reference>
<accession>A0A5B7DHI4</accession>
<evidence type="ECO:0000313" key="3">
    <source>
        <dbReference type="Proteomes" id="UP000324222"/>
    </source>
</evidence>
<name>A0A5B7DHI4_PORTR</name>
<evidence type="ECO:0000313" key="2">
    <source>
        <dbReference type="EMBL" id="MPC20810.1"/>
    </source>
</evidence>
<proteinExistence type="predicted"/>
<keyword evidence="1" id="KW-0812">Transmembrane</keyword>
<protein>
    <submittedName>
        <fullName evidence="2">Uncharacterized protein</fullName>
    </submittedName>
</protein>
<feature type="transmembrane region" description="Helical" evidence="1">
    <location>
        <begin position="12"/>
        <end position="35"/>
    </location>
</feature>
<organism evidence="2 3">
    <name type="scientific">Portunus trituberculatus</name>
    <name type="common">Swimming crab</name>
    <name type="synonym">Neptunus trituberculatus</name>
    <dbReference type="NCBI Taxonomy" id="210409"/>
    <lineage>
        <taxon>Eukaryota</taxon>
        <taxon>Metazoa</taxon>
        <taxon>Ecdysozoa</taxon>
        <taxon>Arthropoda</taxon>
        <taxon>Crustacea</taxon>
        <taxon>Multicrustacea</taxon>
        <taxon>Malacostraca</taxon>
        <taxon>Eumalacostraca</taxon>
        <taxon>Eucarida</taxon>
        <taxon>Decapoda</taxon>
        <taxon>Pleocyemata</taxon>
        <taxon>Brachyura</taxon>
        <taxon>Eubrachyura</taxon>
        <taxon>Portunoidea</taxon>
        <taxon>Portunidae</taxon>
        <taxon>Portuninae</taxon>
        <taxon>Portunus</taxon>
    </lineage>
</organism>